<name>A0AAV9FQ52_ACOCL</name>
<dbReference type="AlphaFoldDB" id="A0AAV9FQ52"/>
<dbReference type="Proteomes" id="UP001180020">
    <property type="component" value="Unassembled WGS sequence"/>
</dbReference>
<dbReference type="EMBL" id="JAUJYO010000001">
    <property type="protein sequence ID" value="KAK1326969.1"/>
    <property type="molecule type" value="Genomic_DNA"/>
</dbReference>
<sequence length="57" mass="6419">MGTHSASPPLALLLTSGEAFMRILSRRSIGEGEELKEIKRWSRDRDHLTVRSLIDGQ</sequence>
<protein>
    <submittedName>
        <fullName evidence="1">Uncharacterized protein</fullName>
    </submittedName>
</protein>
<gene>
    <name evidence="1" type="ORF">QJS10_CPA01g02004</name>
</gene>
<reference evidence="1" key="1">
    <citation type="journal article" date="2023" name="Nat. Commun.">
        <title>Diploid and tetraploid genomes of Acorus and the evolution of monocots.</title>
        <authorList>
            <person name="Ma L."/>
            <person name="Liu K.W."/>
            <person name="Li Z."/>
            <person name="Hsiao Y.Y."/>
            <person name="Qi Y."/>
            <person name="Fu T."/>
            <person name="Tang G.D."/>
            <person name="Zhang D."/>
            <person name="Sun W.H."/>
            <person name="Liu D.K."/>
            <person name="Li Y."/>
            <person name="Chen G.Z."/>
            <person name="Liu X.D."/>
            <person name="Liao X.Y."/>
            <person name="Jiang Y.T."/>
            <person name="Yu X."/>
            <person name="Hao Y."/>
            <person name="Huang J."/>
            <person name="Zhao X.W."/>
            <person name="Ke S."/>
            <person name="Chen Y.Y."/>
            <person name="Wu W.L."/>
            <person name="Hsu J.L."/>
            <person name="Lin Y.F."/>
            <person name="Huang M.D."/>
            <person name="Li C.Y."/>
            <person name="Huang L."/>
            <person name="Wang Z.W."/>
            <person name="Zhao X."/>
            <person name="Zhong W.Y."/>
            <person name="Peng D.H."/>
            <person name="Ahmad S."/>
            <person name="Lan S."/>
            <person name="Zhang J.S."/>
            <person name="Tsai W.C."/>
            <person name="Van de Peer Y."/>
            <person name="Liu Z.J."/>
        </authorList>
    </citation>
    <scope>NUCLEOTIDE SEQUENCE</scope>
    <source>
        <strain evidence="1">CP</strain>
    </source>
</reference>
<accession>A0AAV9FQ52</accession>
<organism evidence="1 2">
    <name type="scientific">Acorus calamus</name>
    <name type="common">Sweet flag</name>
    <dbReference type="NCBI Taxonomy" id="4465"/>
    <lineage>
        <taxon>Eukaryota</taxon>
        <taxon>Viridiplantae</taxon>
        <taxon>Streptophyta</taxon>
        <taxon>Embryophyta</taxon>
        <taxon>Tracheophyta</taxon>
        <taxon>Spermatophyta</taxon>
        <taxon>Magnoliopsida</taxon>
        <taxon>Liliopsida</taxon>
        <taxon>Acoraceae</taxon>
        <taxon>Acorus</taxon>
    </lineage>
</organism>
<comment type="caution">
    <text evidence="1">The sequence shown here is derived from an EMBL/GenBank/DDBJ whole genome shotgun (WGS) entry which is preliminary data.</text>
</comment>
<reference evidence="1" key="2">
    <citation type="submission" date="2023-06" db="EMBL/GenBank/DDBJ databases">
        <authorList>
            <person name="Ma L."/>
            <person name="Liu K.-W."/>
            <person name="Li Z."/>
            <person name="Hsiao Y.-Y."/>
            <person name="Qi Y."/>
            <person name="Fu T."/>
            <person name="Tang G."/>
            <person name="Zhang D."/>
            <person name="Sun W.-H."/>
            <person name="Liu D.-K."/>
            <person name="Li Y."/>
            <person name="Chen G.-Z."/>
            <person name="Liu X.-D."/>
            <person name="Liao X.-Y."/>
            <person name="Jiang Y.-T."/>
            <person name="Yu X."/>
            <person name="Hao Y."/>
            <person name="Huang J."/>
            <person name="Zhao X.-W."/>
            <person name="Ke S."/>
            <person name="Chen Y.-Y."/>
            <person name="Wu W.-L."/>
            <person name="Hsu J.-L."/>
            <person name="Lin Y.-F."/>
            <person name="Huang M.-D."/>
            <person name="Li C.-Y."/>
            <person name="Huang L."/>
            <person name="Wang Z.-W."/>
            <person name="Zhao X."/>
            <person name="Zhong W.-Y."/>
            <person name="Peng D.-H."/>
            <person name="Ahmad S."/>
            <person name="Lan S."/>
            <person name="Zhang J.-S."/>
            <person name="Tsai W.-C."/>
            <person name="Van De Peer Y."/>
            <person name="Liu Z.-J."/>
        </authorList>
    </citation>
    <scope>NUCLEOTIDE SEQUENCE</scope>
    <source>
        <strain evidence="1">CP</strain>
        <tissue evidence="1">Leaves</tissue>
    </source>
</reference>
<evidence type="ECO:0000313" key="1">
    <source>
        <dbReference type="EMBL" id="KAK1326969.1"/>
    </source>
</evidence>
<proteinExistence type="predicted"/>
<keyword evidence="2" id="KW-1185">Reference proteome</keyword>
<evidence type="ECO:0000313" key="2">
    <source>
        <dbReference type="Proteomes" id="UP001180020"/>
    </source>
</evidence>